<dbReference type="InterPro" id="IPR025110">
    <property type="entry name" value="AMP-bd_C"/>
</dbReference>
<feature type="domain" description="AMP-binding enzyme C-terminal" evidence="2">
    <location>
        <begin position="407"/>
        <end position="482"/>
    </location>
</feature>
<evidence type="ECO:0000259" key="2">
    <source>
        <dbReference type="Pfam" id="PF13193"/>
    </source>
</evidence>
<keyword evidence="4" id="KW-1185">Reference proteome</keyword>
<feature type="domain" description="AMP-dependent synthetase/ligase" evidence="1">
    <location>
        <begin position="5"/>
        <end position="357"/>
    </location>
</feature>
<dbReference type="InterPro" id="IPR042099">
    <property type="entry name" value="ANL_N_sf"/>
</dbReference>
<dbReference type="PANTHER" id="PTHR43767:SF1">
    <property type="entry name" value="NONRIBOSOMAL PEPTIDE SYNTHASE PES1 (EUROFUNG)-RELATED"/>
    <property type="match status" value="1"/>
</dbReference>
<dbReference type="Gene3D" id="3.40.50.12780">
    <property type="entry name" value="N-terminal domain of ligase-like"/>
    <property type="match status" value="1"/>
</dbReference>
<dbReference type="PANTHER" id="PTHR43767">
    <property type="entry name" value="LONG-CHAIN-FATTY-ACID--COA LIGASE"/>
    <property type="match status" value="1"/>
</dbReference>
<proteinExistence type="predicted"/>
<protein>
    <submittedName>
        <fullName evidence="3">Long-chain fatty acid--CoA ligase</fullName>
    </submittedName>
</protein>
<comment type="caution">
    <text evidence="3">The sequence shown here is derived from an EMBL/GenBank/DDBJ whole genome shotgun (WGS) entry which is preliminary data.</text>
</comment>
<keyword evidence="3" id="KW-0436">Ligase</keyword>
<dbReference type="CDD" id="cd17631">
    <property type="entry name" value="FACL_FadD13-like"/>
    <property type="match status" value="1"/>
</dbReference>
<gene>
    <name evidence="3" type="ORF">SD71_18095</name>
</gene>
<evidence type="ECO:0000313" key="4">
    <source>
        <dbReference type="Proteomes" id="UP000054526"/>
    </source>
</evidence>
<dbReference type="EMBL" id="JXAL01000027">
    <property type="protein sequence ID" value="KIL34698.1"/>
    <property type="molecule type" value="Genomic_DNA"/>
</dbReference>
<dbReference type="InterPro" id="IPR050237">
    <property type="entry name" value="ATP-dep_AMP-bd_enzyme"/>
</dbReference>
<dbReference type="SUPFAM" id="SSF56801">
    <property type="entry name" value="Acetyl-CoA synthetase-like"/>
    <property type="match status" value="1"/>
</dbReference>
<accession>A0ABR5A244</accession>
<reference evidence="3 4" key="1">
    <citation type="submission" date="2014-12" db="EMBL/GenBank/DDBJ databases">
        <title>Draft genome sequence of Cohnella kolymensis strain B-2846.</title>
        <authorList>
            <person name="Karlyshev A.V."/>
            <person name="Kudryashova E.B."/>
        </authorList>
    </citation>
    <scope>NUCLEOTIDE SEQUENCE [LARGE SCALE GENOMIC DNA]</scope>
    <source>
        <strain evidence="3 4">VKM B-2846</strain>
    </source>
</reference>
<dbReference type="PROSITE" id="PS00455">
    <property type="entry name" value="AMP_BINDING"/>
    <property type="match status" value="1"/>
</dbReference>
<dbReference type="Pfam" id="PF13193">
    <property type="entry name" value="AMP-binding_C"/>
    <property type="match status" value="1"/>
</dbReference>
<organism evidence="3 4">
    <name type="scientific">Cohnella kolymensis</name>
    <dbReference type="NCBI Taxonomy" id="1590652"/>
    <lineage>
        <taxon>Bacteria</taxon>
        <taxon>Bacillati</taxon>
        <taxon>Bacillota</taxon>
        <taxon>Bacilli</taxon>
        <taxon>Bacillales</taxon>
        <taxon>Paenibacillaceae</taxon>
        <taxon>Cohnella</taxon>
    </lineage>
</organism>
<dbReference type="Proteomes" id="UP000054526">
    <property type="component" value="Unassembled WGS sequence"/>
</dbReference>
<name>A0ABR5A244_9BACL</name>
<dbReference type="InterPro" id="IPR020845">
    <property type="entry name" value="AMP-binding_CS"/>
</dbReference>
<dbReference type="Gene3D" id="3.30.300.30">
    <property type="match status" value="1"/>
</dbReference>
<evidence type="ECO:0000259" key="1">
    <source>
        <dbReference type="Pfam" id="PF00501"/>
    </source>
</evidence>
<dbReference type="InterPro" id="IPR000873">
    <property type="entry name" value="AMP-dep_synth/lig_dom"/>
</dbReference>
<dbReference type="GO" id="GO:0016874">
    <property type="term" value="F:ligase activity"/>
    <property type="evidence" value="ECO:0007669"/>
    <property type="project" value="UniProtKB-KW"/>
</dbReference>
<dbReference type="InterPro" id="IPR045851">
    <property type="entry name" value="AMP-bd_C_sf"/>
</dbReference>
<sequence length="493" mass="54606">MVNWFEKRCLLAPDHIAIIDGDTGERWSYREAEIRACRVAGYLQSHGVAKGDRVALLSRNDVCYFDLLFACGKLGAIFVPLNWRLSANELRYILDDCTPKAVVIHDDMQTLWDGEASPYKVISISDAEYEAALQSDISPAVTEQVHSSDPFAIIYTGGTTGKPKGVVLSHASIFWNSVNTVLSWNLTSNDITPTYMPMFHTGGLNALSLPVLQIGGTVIVSKAFDADKTIELINREHCTIILLVPTMYHMLIKSPLFAATDFPAMHTFLSGGAPCPHTVYQAFVAKGLNFKEGYGLTEAGPNNFYIHPEMAAIKIGSVGKPMILNDIKITDSEGEETKPGEVGEIMLRGGHLFESYWRLPEATAQAFTDGWLHTGDLGRKDEDGYFYIMGRKKDMIITGGENVYPLEVEHLIRQHPSVKEAVVVGLPDDKWGEVVAAVVVTLEGSELDEEQLREYCACSIGKYKVPKKFFYVDELPKTPVGKIDINRIVQSYS</sequence>
<evidence type="ECO:0000313" key="3">
    <source>
        <dbReference type="EMBL" id="KIL34698.1"/>
    </source>
</evidence>
<dbReference type="Pfam" id="PF00501">
    <property type="entry name" value="AMP-binding"/>
    <property type="match status" value="1"/>
</dbReference>